<proteinExistence type="predicted"/>
<dbReference type="FunFam" id="3.90.420.10:FF:000002">
    <property type="entry name" value="sulfite oxidase, mitochondrial"/>
    <property type="match status" value="1"/>
</dbReference>
<dbReference type="STRING" id="341454.A0A4V6RHB0"/>
<dbReference type="InParanoid" id="A0A4V6RHB0"/>
<dbReference type="InterPro" id="IPR005066">
    <property type="entry name" value="MoCF_OxRdtse_dimer"/>
</dbReference>
<feature type="domain" description="Oxidoreductase molybdopterin-binding" evidence="5">
    <location>
        <begin position="48"/>
        <end position="240"/>
    </location>
</feature>
<accession>A0A4V6RHB0</accession>
<evidence type="ECO:0000313" key="7">
    <source>
        <dbReference type="EMBL" id="TGZ77134.1"/>
    </source>
</evidence>
<organism evidence="7 8">
    <name type="scientific">Ascodesmis nigricans</name>
    <dbReference type="NCBI Taxonomy" id="341454"/>
    <lineage>
        <taxon>Eukaryota</taxon>
        <taxon>Fungi</taxon>
        <taxon>Dikarya</taxon>
        <taxon>Ascomycota</taxon>
        <taxon>Pezizomycotina</taxon>
        <taxon>Pezizomycetes</taxon>
        <taxon>Pezizales</taxon>
        <taxon>Ascodesmidaceae</taxon>
        <taxon>Ascodesmis</taxon>
    </lineage>
</organism>
<dbReference type="GO" id="GO:0043546">
    <property type="term" value="F:molybdopterin cofactor binding"/>
    <property type="evidence" value="ECO:0007669"/>
    <property type="project" value="TreeGrafter"/>
</dbReference>
<protein>
    <submittedName>
        <fullName evidence="7">Molybdopterin binding oxidoreductase</fullName>
    </submittedName>
</protein>
<dbReference type="SUPFAM" id="SSF81296">
    <property type="entry name" value="E set domains"/>
    <property type="match status" value="1"/>
</dbReference>
<gene>
    <name evidence="7" type="ORF">EX30DRAFT_356443</name>
</gene>
<keyword evidence="2" id="KW-0500">Molybdenum</keyword>
<dbReference type="Pfam" id="PF03404">
    <property type="entry name" value="Mo-co_dimer"/>
    <property type="match status" value="1"/>
</dbReference>
<name>A0A4V6RHB0_9PEZI</name>
<evidence type="ECO:0000256" key="4">
    <source>
        <dbReference type="ARBA" id="ARBA00023002"/>
    </source>
</evidence>
<dbReference type="GO" id="GO:0005739">
    <property type="term" value="C:mitochondrion"/>
    <property type="evidence" value="ECO:0007669"/>
    <property type="project" value="TreeGrafter"/>
</dbReference>
<evidence type="ECO:0000256" key="2">
    <source>
        <dbReference type="ARBA" id="ARBA00022505"/>
    </source>
</evidence>
<dbReference type="Pfam" id="PF00174">
    <property type="entry name" value="Oxidored_molyb"/>
    <property type="match status" value="1"/>
</dbReference>
<dbReference type="InterPro" id="IPR008335">
    <property type="entry name" value="Mopterin_OxRdtase_euk"/>
</dbReference>
<dbReference type="AlphaFoldDB" id="A0A4V6RHB0"/>
<evidence type="ECO:0000313" key="8">
    <source>
        <dbReference type="Proteomes" id="UP000298138"/>
    </source>
</evidence>
<dbReference type="InterPro" id="IPR014756">
    <property type="entry name" value="Ig_E-set"/>
</dbReference>
<dbReference type="Gene3D" id="2.60.40.650">
    <property type="match status" value="1"/>
</dbReference>
<dbReference type="Gene3D" id="3.90.420.10">
    <property type="entry name" value="Oxidoreductase, molybdopterin-binding domain"/>
    <property type="match status" value="1"/>
</dbReference>
<keyword evidence="8" id="KW-1185">Reference proteome</keyword>
<dbReference type="PANTHER" id="PTHR19372:SF7">
    <property type="entry name" value="SULFITE OXIDASE, MITOCHONDRIAL"/>
    <property type="match status" value="1"/>
</dbReference>
<dbReference type="PRINTS" id="PR00407">
    <property type="entry name" value="EUMOPTERIN"/>
</dbReference>
<dbReference type="GO" id="GO:0030151">
    <property type="term" value="F:molybdenum ion binding"/>
    <property type="evidence" value="ECO:0007669"/>
    <property type="project" value="InterPro"/>
</dbReference>
<keyword evidence="4" id="KW-0560">Oxidoreductase</keyword>
<dbReference type="InterPro" id="IPR000572">
    <property type="entry name" value="OxRdtase_Mopterin-bd_dom"/>
</dbReference>
<dbReference type="GO" id="GO:0008482">
    <property type="term" value="F:sulfite oxidase activity"/>
    <property type="evidence" value="ECO:0007669"/>
    <property type="project" value="TreeGrafter"/>
</dbReference>
<dbReference type="InterPro" id="IPR036374">
    <property type="entry name" value="OxRdtase_Mopterin-bd_sf"/>
</dbReference>
<feature type="domain" description="Moybdenum cofactor oxidoreductase dimerisation" evidence="6">
    <location>
        <begin position="267"/>
        <end position="400"/>
    </location>
</feature>
<comment type="cofactor">
    <cofactor evidence="1">
        <name>Mo-molybdopterin</name>
        <dbReference type="ChEBI" id="CHEBI:71302"/>
    </cofactor>
</comment>
<dbReference type="GO" id="GO:0020037">
    <property type="term" value="F:heme binding"/>
    <property type="evidence" value="ECO:0007669"/>
    <property type="project" value="TreeGrafter"/>
</dbReference>
<evidence type="ECO:0000256" key="1">
    <source>
        <dbReference type="ARBA" id="ARBA00001924"/>
    </source>
</evidence>
<dbReference type="SUPFAM" id="SSF56524">
    <property type="entry name" value="Oxidoreductase molybdopterin-binding domain"/>
    <property type="match status" value="1"/>
</dbReference>
<dbReference type="GO" id="GO:0006790">
    <property type="term" value="P:sulfur compound metabolic process"/>
    <property type="evidence" value="ECO:0007669"/>
    <property type="project" value="TreeGrafter"/>
</dbReference>
<dbReference type="Proteomes" id="UP000298138">
    <property type="component" value="Unassembled WGS sequence"/>
</dbReference>
<evidence type="ECO:0000259" key="5">
    <source>
        <dbReference type="Pfam" id="PF00174"/>
    </source>
</evidence>
<sequence length="413" mass="46204">MAEISFFRAGRPVDLEYSVEKPLNREPPVEELVKSFLTPPEVAYDRNHGPLPHLDASTHTLTITGLKAPVTLSIADLSTKFPQHSVLAALQCAGNRRHTMRTKVREVDGLDWNDGAVCNASWEGPLLKDVLKSVGVTEDEAGLKSLGLWDEEKRRIGGHVWFESDITKAQDDELYGVSVDLKRCLEEDKKVILALKMNSSPLTVAHGFPLRIVIPGILGARWTKWLTHLRISPTESPNFYQQRDYKILPPHVRSKPAALKYWPLIPALQHLPVNSIVATPSSNSTIPTTHPLIVSGYALPSGDDGPVVNVDISLDGGRYWKQADIIFPSASERASDPQKYKWCWAIWRCEVDISELRGAWKAYGDGSRRGRILSRARDMEGNVQDDTVPWNFRGVAYNAYDHELKNKSTTTID</sequence>
<evidence type="ECO:0000259" key="6">
    <source>
        <dbReference type="Pfam" id="PF03404"/>
    </source>
</evidence>
<reference evidence="7 8" key="1">
    <citation type="submission" date="2019-04" db="EMBL/GenBank/DDBJ databases">
        <title>Comparative genomics and transcriptomics to analyze fruiting body development in filamentous ascomycetes.</title>
        <authorList>
            <consortium name="DOE Joint Genome Institute"/>
            <person name="Lutkenhaus R."/>
            <person name="Traeger S."/>
            <person name="Breuer J."/>
            <person name="Kuo A."/>
            <person name="Lipzen A."/>
            <person name="Pangilinan J."/>
            <person name="Dilworth D."/>
            <person name="Sandor L."/>
            <person name="Poggeler S."/>
            <person name="Barry K."/>
            <person name="Grigoriev I.V."/>
            <person name="Nowrousian M."/>
        </authorList>
    </citation>
    <scope>NUCLEOTIDE SEQUENCE [LARGE SCALE GENOMIC DNA]</scope>
    <source>
        <strain evidence="7 8">CBS 389.68</strain>
    </source>
</reference>
<keyword evidence="3" id="KW-0479">Metal-binding</keyword>
<dbReference type="OrthoDB" id="10051395at2759"/>
<evidence type="ECO:0000256" key="3">
    <source>
        <dbReference type="ARBA" id="ARBA00022723"/>
    </source>
</evidence>
<dbReference type="EMBL" id="ML220158">
    <property type="protein sequence ID" value="TGZ77134.1"/>
    <property type="molecule type" value="Genomic_DNA"/>
</dbReference>
<dbReference type="PANTHER" id="PTHR19372">
    <property type="entry name" value="SULFITE REDUCTASE"/>
    <property type="match status" value="1"/>
</dbReference>